<dbReference type="PANTHER" id="PTHR43806:SF11">
    <property type="entry name" value="CEREVISIN-RELATED"/>
    <property type="match status" value="1"/>
</dbReference>
<organism evidence="10 11">
    <name type="scientific">Amycolatopsis taiwanensis</name>
    <dbReference type="NCBI Taxonomy" id="342230"/>
    <lineage>
        <taxon>Bacteria</taxon>
        <taxon>Bacillati</taxon>
        <taxon>Actinomycetota</taxon>
        <taxon>Actinomycetes</taxon>
        <taxon>Pseudonocardiales</taxon>
        <taxon>Pseudonocardiaceae</taxon>
        <taxon>Amycolatopsis</taxon>
    </lineage>
</organism>
<keyword evidence="7" id="KW-0732">Signal</keyword>
<dbReference type="Pfam" id="PF05922">
    <property type="entry name" value="Inhibitor_I9"/>
    <property type="match status" value="1"/>
</dbReference>
<dbReference type="Gene3D" id="3.40.50.200">
    <property type="entry name" value="Peptidase S8/S53 domain"/>
    <property type="match status" value="1"/>
</dbReference>
<dbReference type="Gene3D" id="3.30.70.80">
    <property type="entry name" value="Peptidase S8 propeptide/proteinase inhibitor I9"/>
    <property type="match status" value="1"/>
</dbReference>
<evidence type="ECO:0000256" key="7">
    <source>
        <dbReference type="SAM" id="SignalP"/>
    </source>
</evidence>
<evidence type="ECO:0000259" key="8">
    <source>
        <dbReference type="Pfam" id="PF00082"/>
    </source>
</evidence>
<sequence length="394" mass="39817">MRKIRSLVTLGAATALATLTVFGTGASASAQEGTIVGAGAEGAIPDSYIVVLKQGSSPVSVLAGELTARLGGVVNRTYSAALRGYSAKMTEAQAKHLAADPAVAYVQQNRTFHVLDTQTDPPSWGLDRLDQRSLPLDHSYTYSTTAPDVHAYIIDTGINLTHNDFGGRATSGHDFVDNDADATDCNGHGTHVAGTVGGDAHGVAKGVRLVGVRVLDCNGSGSEEQVIAGIDWVTANAVKPAVANMSLGGSSDQALDDAVSKSISSGVTYAIAAGNDNADACGDSPARVPEAITVGATTRADTRASYSNYGTCVDIFGPGSNITSDWIGGNTATHTISGTSMATPHVTGAAALYLADNSSATPAQVRDALVSAGTSDVVSGVGSGSPNVLLHTGS</sequence>
<dbReference type="PROSITE" id="PS00136">
    <property type="entry name" value="SUBTILASE_ASP"/>
    <property type="match status" value="1"/>
</dbReference>
<name>A0A9W6QYS1_9PSEU</name>
<dbReference type="GO" id="GO:0005615">
    <property type="term" value="C:extracellular space"/>
    <property type="evidence" value="ECO:0007669"/>
    <property type="project" value="TreeGrafter"/>
</dbReference>
<dbReference type="PRINTS" id="PR00723">
    <property type="entry name" value="SUBTILISIN"/>
</dbReference>
<dbReference type="PROSITE" id="PS51892">
    <property type="entry name" value="SUBTILASE"/>
    <property type="match status" value="1"/>
</dbReference>
<dbReference type="Proteomes" id="UP001165136">
    <property type="component" value="Unassembled WGS sequence"/>
</dbReference>
<dbReference type="Pfam" id="PF00082">
    <property type="entry name" value="Peptidase_S8"/>
    <property type="match status" value="1"/>
</dbReference>
<comment type="caution">
    <text evidence="10">The sequence shown here is derived from an EMBL/GenBank/DDBJ whole genome shotgun (WGS) entry which is preliminary data.</text>
</comment>
<evidence type="ECO:0000256" key="1">
    <source>
        <dbReference type="ARBA" id="ARBA00011073"/>
    </source>
</evidence>
<dbReference type="InterPro" id="IPR015500">
    <property type="entry name" value="Peptidase_S8_subtilisin-rel"/>
</dbReference>
<dbReference type="SUPFAM" id="SSF54897">
    <property type="entry name" value="Protease propeptides/inhibitors"/>
    <property type="match status" value="1"/>
</dbReference>
<dbReference type="InterPro" id="IPR023828">
    <property type="entry name" value="Peptidase_S8_Ser-AS"/>
</dbReference>
<evidence type="ECO:0000256" key="4">
    <source>
        <dbReference type="ARBA" id="ARBA00022825"/>
    </source>
</evidence>
<keyword evidence="3 5" id="KW-0378">Hydrolase</keyword>
<dbReference type="GO" id="GO:0006508">
    <property type="term" value="P:proteolysis"/>
    <property type="evidence" value="ECO:0007669"/>
    <property type="project" value="UniProtKB-KW"/>
</dbReference>
<evidence type="ECO:0000256" key="5">
    <source>
        <dbReference type="PROSITE-ProRule" id="PRU01240"/>
    </source>
</evidence>
<feature type="active site" description="Charge relay system" evidence="5">
    <location>
        <position position="340"/>
    </location>
</feature>
<accession>A0A9W6QYS1</accession>
<feature type="domain" description="Peptidase S8/S53" evidence="8">
    <location>
        <begin position="153"/>
        <end position="373"/>
    </location>
</feature>
<dbReference type="CDD" id="cd04077">
    <property type="entry name" value="Peptidases_S8_PCSK9_ProteinaseK_like"/>
    <property type="match status" value="1"/>
</dbReference>
<feature type="active site" description="Charge relay system" evidence="5">
    <location>
        <position position="155"/>
    </location>
</feature>
<evidence type="ECO:0000256" key="6">
    <source>
        <dbReference type="RuleBase" id="RU003355"/>
    </source>
</evidence>
<dbReference type="PANTHER" id="PTHR43806">
    <property type="entry name" value="PEPTIDASE S8"/>
    <property type="match status" value="1"/>
</dbReference>
<protein>
    <submittedName>
        <fullName evidence="10">Serine protease</fullName>
    </submittedName>
</protein>
<dbReference type="PROSITE" id="PS00137">
    <property type="entry name" value="SUBTILASE_HIS"/>
    <property type="match status" value="1"/>
</dbReference>
<dbReference type="SUPFAM" id="SSF52743">
    <property type="entry name" value="Subtilisin-like"/>
    <property type="match status" value="1"/>
</dbReference>
<keyword evidence="4 5" id="KW-0720">Serine protease</keyword>
<feature type="signal peptide" evidence="7">
    <location>
        <begin position="1"/>
        <end position="30"/>
    </location>
</feature>
<evidence type="ECO:0000256" key="3">
    <source>
        <dbReference type="ARBA" id="ARBA00022801"/>
    </source>
</evidence>
<dbReference type="GO" id="GO:0004252">
    <property type="term" value="F:serine-type endopeptidase activity"/>
    <property type="evidence" value="ECO:0007669"/>
    <property type="project" value="UniProtKB-UniRule"/>
</dbReference>
<dbReference type="FunFam" id="3.40.50.200:FF:000014">
    <property type="entry name" value="Proteinase K"/>
    <property type="match status" value="1"/>
</dbReference>
<dbReference type="EMBL" id="BSTI01000002">
    <property type="protein sequence ID" value="GLY64517.1"/>
    <property type="molecule type" value="Genomic_DNA"/>
</dbReference>
<dbReference type="InterPro" id="IPR034193">
    <property type="entry name" value="PCSK9_ProteinaseK-like"/>
</dbReference>
<feature type="domain" description="Inhibitor I9" evidence="9">
    <location>
        <begin position="48"/>
        <end position="113"/>
    </location>
</feature>
<reference evidence="10" key="1">
    <citation type="submission" date="2023-03" db="EMBL/GenBank/DDBJ databases">
        <title>Amycolatopsis taiwanensis NBRC 103393.</title>
        <authorList>
            <person name="Ichikawa N."/>
            <person name="Sato H."/>
            <person name="Tonouchi N."/>
        </authorList>
    </citation>
    <scope>NUCLEOTIDE SEQUENCE</scope>
    <source>
        <strain evidence="10">NBRC 103393</strain>
    </source>
</reference>
<dbReference type="InterPro" id="IPR037045">
    <property type="entry name" value="S8pro/Inhibitor_I9_sf"/>
</dbReference>
<evidence type="ECO:0000259" key="9">
    <source>
        <dbReference type="Pfam" id="PF05922"/>
    </source>
</evidence>
<dbReference type="AlphaFoldDB" id="A0A9W6QYS1"/>
<evidence type="ECO:0000313" key="10">
    <source>
        <dbReference type="EMBL" id="GLY64517.1"/>
    </source>
</evidence>
<dbReference type="InterPro" id="IPR010259">
    <property type="entry name" value="S8pro/Inhibitor_I9"/>
</dbReference>
<dbReference type="PROSITE" id="PS00138">
    <property type="entry name" value="SUBTILASE_SER"/>
    <property type="match status" value="1"/>
</dbReference>
<proteinExistence type="inferred from homology"/>
<gene>
    <name evidence="10" type="ORF">Atai01_11360</name>
</gene>
<feature type="active site" description="Charge relay system" evidence="5">
    <location>
        <position position="188"/>
    </location>
</feature>
<evidence type="ECO:0000313" key="11">
    <source>
        <dbReference type="Proteomes" id="UP001165136"/>
    </source>
</evidence>
<keyword evidence="11" id="KW-1185">Reference proteome</keyword>
<feature type="chain" id="PRO_5040751087" evidence="7">
    <location>
        <begin position="31"/>
        <end position="394"/>
    </location>
</feature>
<evidence type="ECO:0000256" key="2">
    <source>
        <dbReference type="ARBA" id="ARBA00022670"/>
    </source>
</evidence>
<keyword evidence="2 5" id="KW-0645">Protease</keyword>
<dbReference type="InterPro" id="IPR000209">
    <property type="entry name" value="Peptidase_S8/S53_dom"/>
</dbReference>
<dbReference type="InterPro" id="IPR050131">
    <property type="entry name" value="Peptidase_S8_subtilisin-like"/>
</dbReference>
<dbReference type="InterPro" id="IPR023827">
    <property type="entry name" value="Peptidase_S8_Asp-AS"/>
</dbReference>
<dbReference type="InterPro" id="IPR036852">
    <property type="entry name" value="Peptidase_S8/S53_dom_sf"/>
</dbReference>
<dbReference type="InterPro" id="IPR022398">
    <property type="entry name" value="Peptidase_S8_His-AS"/>
</dbReference>
<comment type="similarity">
    <text evidence="1 5 6">Belongs to the peptidase S8 family.</text>
</comment>